<dbReference type="PANTHER" id="PTHR10672:SF3">
    <property type="entry name" value="PROTEIN HU-LI TAI SHAO"/>
    <property type="match status" value="1"/>
</dbReference>
<evidence type="ECO:0000313" key="3">
    <source>
        <dbReference type="EMBL" id="KAK6753264.1"/>
    </source>
</evidence>
<dbReference type="NCBIfam" id="NF005451">
    <property type="entry name" value="PRK07044.1"/>
    <property type="match status" value="1"/>
</dbReference>
<evidence type="ECO:0000259" key="2">
    <source>
        <dbReference type="SMART" id="SM01007"/>
    </source>
</evidence>
<dbReference type="InterPro" id="IPR036409">
    <property type="entry name" value="Aldolase_II/adducin_N_sf"/>
</dbReference>
<protein>
    <recommendedName>
        <fullName evidence="2">Class II aldolase/adducin N-terminal domain-containing protein</fullName>
    </recommendedName>
</protein>
<accession>A0ABR1DSA5</accession>
<comment type="similarity">
    <text evidence="1">Belongs to the aldolase class II family. Adducin subfamily.</text>
</comment>
<organism evidence="3 4">
    <name type="scientific">Necator americanus</name>
    <name type="common">Human hookworm</name>
    <dbReference type="NCBI Taxonomy" id="51031"/>
    <lineage>
        <taxon>Eukaryota</taxon>
        <taxon>Metazoa</taxon>
        <taxon>Ecdysozoa</taxon>
        <taxon>Nematoda</taxon>
        <taxon>Chromadorea</taxon>
        <taxon>Rhabditida</taxon>
        <taxon>Rhabditina</taxon>
        <taxon>Rhabditomorpha</taxon>
        <taxon>Strongyloidea</taxon>
        <taxon>Ancylostomatidae</taxon>
        <taxon>Bunostominae</taxon>
        <taxon>Necator</taxon>
    </lineage>
</organism>
<dbReference type="InterPro" id="IPR001303">
    <property type="entry name" value="Aldolase_II/adducin_N"/>
</dbReference>
<dbReference type="Proteomes" id="UP001303046">
    <property type="component" value="Unassembled WGS sequence"/>
</dbReference>
<proteinExistence type="inferred from homology"/>
<dbReference type="InterPro" id="IPR051017">
    <property type="entry name" value="Aldolase-II_Adducin_sf"/>
</dbReference>
<name>A0ABR1DSA5_NECAM</name>
<dbReference type="SMART" id="SM01007">
    <property type="entry name" value="Aldolase_II"/>
    <property type="match status" value="1"/>
</dbReference>
<dbReference type="Gene3D" id="3.40.225.10">
    <property type="entry name" value="Class II aldolase/adducin N-terminal domain"/>
    <property type="match status" value="1"/>
</dbReference>
<comment type="caution">
    <text evidence="3">The sequence shown here is derived from an EMBL/GenBank/DDBJ whole genome shotgun (WGS) entry which is preliminary data.</text>
</comment>
<evidence type="ECO:0000313" key="4">
    <source>
        <dbReference type="Proteomes" id="UP001303046"/>
    </source>
</evidence>
<dbReference type="EMBL" id="JAVFWL010000005">
    <property type="protein sequence ID" value="KAK6753264.1"/>
    <property type="molecule type" value="Genomic_DNA"/>
</dbReference>
<dbReference type="PANTHER" id="PTHR10672">
    <property type="entry name" value="ADDUCIN"/>
    <property type="match status" value="1"/>
</dbReference>
<dbReference type="SUPFAM" id="SSF53639">
    <property type="entry name" value="AraD/HMP-PK domain-like"/>
    <property type="match status" value="1"/>
</dbReference>
<evidence type="ECO:0000256" key="1">
    <source>
        <dbReference type="ARBA" id="ARBA00006274"/>
    </source>
</evidence>
<dbReference type="Pfam" id="PF00596">
    <property type="entry name" value="Aldolase_II"/>
    <property type="match status" value="1"/>
</dbReference>
<gene>
    <name evidence="3" type="primary">Necator_chrV.g17491</name>
    <name evidence="3" type="ORF">RB195_012701</name>
</gene>
<keyword evidence="4" id="KW-1185">Reference proteome</keyword>
<feature type="domain" description="Class II aldolase/adducin N-terminal" evidence="2">
    <location>
        <begin position="39"/>
        <end position="220"/>
    </location>
</feature>
<sequence length="292" mass="32260">MLPVGVQSGSSLPNFGKPIKPINDLDDGEFKQEEAELRCQLASLYRLVDLFQWSQGIYNHMTVRLPGDNPEILINPFGLLYHEQTASTLVKVDLDGKVLHPGSTNLGINQAGYTLHSAIHGARKDLLCVIHLHTPAVAAVSAMKCGLLPLCQESMIVGPVAYHEYQGILVDLKERDSLVKDMGSRNVMILKNHGFVVGGETIEEAFHLTYHLILACQTQVQAMRCGSMEALNLPSEESARRAFETAARGGGGVNRKDGIIDMQWGLGELEWQAWMRTLDEMGMQTGYKHRPL</sequence>
<reference evidence="3 4" key="1">
    <citation type="submission" date="2023-08" db="EMBL/GenBank/DDBJ databases">
        <title>A Necator americanus chromosomal reference genome.</title>
        <authorList>
            <person name="Ilik V."/>
            <person name="Petrzelkova K.J."/>
            <person name="Pardy F."/>
            <person name="Fuh T."/>
            <person name="Niatou-Singa F.S."/>
            <person name="Gouil Q."/>
            <person name="Baker L."/>
            <person name="Ritchie M.E."/>
            <person name="Jex A.R."/>
            <person name="Gazzola D."/>
            <person name="Li H."/>
            <person name="Toshio Fujiwara R."/>
            <person name="Zhan B."/>
            <person name="Aroian R.V."/>
            <person name="Pafco B."/>
            <person name="Schwarz E.M."/>
        </authorList>
    </citation>
    <scope>NUCLEOTIDE SEQUENCE [LARGE SCALE GENOMIC DNA]</scope>
    <source>
        <strain evidence="3 4">Aroian</strain>
        <tissue evidence="3">Whole animal</tissue>
    </source>
</reference>